<keyword evidence="2" id="KW-1185">Reference proteome</keyword>
<gene>
    <name evidence="1" type="ORF">JJE72_15775</name>
</gene>
<dbReference type="RefSeq" id="WP_189695204.1">
    <property type="nucleotide sequence ID" value="NZ_BNCM01000019.1"/>
</dbReference>
<name>A0ABS1K5N7_9MICC</name>
<evidence type="ECO:0000313" key="1">
    <source>
        <dbReference type="EMBL" id="MBL0706955.1"/>
    </source>
</evidence>
<accession>A0ABS1K5N7</accession>
<proteinExistence type="predicted"/>
<sequence length="212" mass="23691">MVTPADDKQVRTLFAGQGIAEYLASKMQSYADDLKHWNPDDLLARTPEDIAAELLERHGVVSLTLLGPDRQPDSVDRTVDLGRQFSFSDVRRTVKVYRLSVPFTGDAQLFSVRPTTYNLNPPAGHVDTSMRRLTIESVHPAGEVPDPEKIGQSFRETLRRVNWHLDQHRDAAERHNAQIAAVGPIQQRIAAIRADREVLSKIPLPRGTDAQG</sequence>
<dbReference type="Proteomes" id="UP000639051">
    <property type="component" value="Unassembled WGS sequence"/>
</dbReference>
<reference evidence="1 2" key="1">
    <citation type="submission" date="2021-01" db="EMBL/GenBank/DDBJ databases">
        <title>Genome public.</title>
        <authorList>
            <person name="Liu C."/>
            <person name="Sun Q."/>
        </authorList>
    </citation>
    <scope>NUCLEOTIDE SEQUENCE [LARGE SCALE GENOMIC DNA]</scope>
    <source>
        <strain evidence="1 2">JC656</strain>
    </source>
</reference>
<comment type="caution">
    <text evidence="1">The sequence shown here is derived from an EMBL/GenBank/DDBJ whole genome shotgun (WGS) entry which is preliminary data.</text>
</comment>
<protein>
    <submittedName>
        <fullName evidence="1">Uncharacterized protein</fullName>
    </submittedName>
</protein>
<evidence type="ECO:0000313" key="2">
    <source>
        <dbReference type="Proteomes" id="UP000639051"/>
    </source>
</evidence>
<dbReference type="EMBL" id="JAERRC010000040">
    <property type="protein sequence ID" value="MBL0706955.1"/>
    <property type="molecule type" value="Genomic_DNA"/>
</dbReference>
<organism evidence="1 2">
    <name type="scientific">Sinomonas cellulolyticus</name>
    <dbReference type="NCBI Taxonomy" id="2801916"/>
    <lineage>
        <taxon>Bacteria</taxon>
        <taxon>Bacillati</taxon>
        <taxon>Actinomycetota</taxon>
        <taxon>Actinomycetes</taxon>
        <taxon>Micrococcales</taxon>
        <taxon>Micrococcaceae</taxon>
        <taxon>Sinomonas</taxon>
    </lineage>
</organism>